<dbReference type="InterPro" id="IPR003661">
    <property type="entry name" value="HisK_dim/P_dom"/>
</dbReference>
<comment type="catalytic activity">
    <reaction evidence="1">
        <text>ATP + protein L-histidine = ADP + protein N-phospho-L-histidine.</text>
        <dbReference type="EC" id="2.7.13.3"/>
    </reaction>
</comment>
<evidence type="ECO:0000313" key="10">
    <source>
        <dbReference type="Proteomes" id="UP000249739"/>
    </source>
</evidence>
<dbReference type="EC" id="2.7.13.3" evidence="2"/>
<comment type="caution">
    <text evidence="9">The sequence shown here is derived from an EMBL/GenBank/DDBJ whole genome shotgun (WGS) entry which is preliminary data.</text>
</comment>
<dbReference type="InterPro" id="IPR005467">
    <property type="entry name" value="His_kinase_dom"/>
</dbReference>
<reference evidence="9 10" key="1">
    <citation type="submission" date="2017-08" db="EMBL/GenBank/DDBJ databases">
        <title>Infants hospitalized years apart are colonized by the same room-sourced microbial strains.</title>
        <authorList>
            <person name="Brooks B."/>
            <person name="Olm M.R."/>
            <person name="Firek B.A."/>
            <person name="Baker R."/>
            <person name="Thomas B.C."/>
            <person name="Morowitz M.J."/>
            <person name="Banfield J.F."/>
        </authorList>
    </citation>
    <scope>NUCLEOTIDE SEQUENCE [LARGE SCALE GENOMIC DNA]</scope>
    <source>
        <strain evidence="9">S2_006_000_R2_64</strain>
    </source>
</reference>
<proteinExistence type="predicted"/>
<dbReference type="PANTHER" id="PTHR42878:SF15">
    <property type="entry name" value="BACTERIOPHYTOCHROME"/>
    <property type="match status" value="1"/>
</dbReference>
<dbReference type="SMART" id="SM00388">
    <property type="entry name" value="HisKA"/>
    <property type="match status" value="1"/>
</dbReference>
<dbReference type="GO" id="GO:0030295">
    <property type="term" value="F:protein kinase activator activity"/>
    <property type="evidence" value="ECO:0007669"/>
    <property type="project" value="TreeGrafter"/>
</dbReference>
<feature type="domain" description="Histidine kinase" evidence="8">
    <location>
        <begin position="230"/>
        <end position="466"/>
    </location>
</feature>
<dbReference type="InterPro" id="IPR036097">
    <property type="entry name" value="HisK_dim/P_sf"/>
</dbReference>
<evidence type="ECO:0000259" key="8">
    <source>
        <dbReference type="PROSITE" id="PS50109"/>
    </source>
</evidence>
<feature type="coiled-coil region" evidence="6">
    <location>
        <begin position="96"/>
        <end position="130"/>
    </location>
</feature>
<gene>
    <name evidence="9" type="ORF">DI586_00905</name>
</gene>
<protein>
    <recommendedName>
        <fullName evidence="2">histidine kinase</fullName>
        <ecNumber evidence="2">2.7.13.3</ecNumber>
    </recommendedName>
</protein>
<keyword evidence="6" id="KW-0175">Coiled coil</keyword>
<keyword evidence="7" id="KW-0812">Transmembrane</keyword>
<dbReference type="CDD" id="cd00082">
    <property type="entry name" value="HisKA"/>
    <property type="match status" value="1"/>
</dbReference>
<dbReference type="GO" id="GO:0000156">
    <property type="term" value="F:phosphorelay response regulator activity"/>
    <property type="evidence" value="ECO:0007669"/>
    <property type="project" value="TreeGrafter"/>
</dbReference>
<accession>A0A2W5FU18</accession>
<sequence length="472" mass="54435">MLDNNYFRRWFLIIFALFCVGINVTAYVLYEKNEVIATSKQWVSHTYEVITEGYKLFTAIQDRQSAHRAYMITSNQQYLKSYETFNDVISDSFSRLTKLTKDNEEQEVRLTEYTKALEDLNATLAKQIRSKEIQSGIDVFDISETKPRIDNVRFIHNELIESEMKLLEKRKTEEERLQKNFIWTLFLAAGLSAVGLLIANIFVAFLTYRRKFVEEDLLRTNKEMEGFTYIASHDLRSPLVNLKGFATEMKYSVDELRPIIENNADNLSATDGKKALDIIDHEIPDALRYIHSSVEKMDKLTNAILELSRIGRRNISFANVETERVVRHILDTLHHTISSNNIKVSLGPLPDVVADQMSVEQVFANIIDNAIKYLDPSRQGQIEIGGIRMYRDTKFWVKDNGRGIDNSDYQKIFEIYRRAGNTENIPGEGMGMAYVRTTLRRLGGQIWCESTPGLGTTFYFTISNSLKKDKSK</sequence>
<dbReference type="InterPro" id="IPR036890">
    <property type="entry name" value="HATPase_C_sf"/>
</dbReference>
<dbReference type="PROSITE" id="PS50109">
    <property type="entry name" value="HIS_KIN"/>
    <property type="match status" value="1"/>
</dbReference>
<feature type="transmembrane region" description="Helical" evidence="7">
    <location>
        <begin position="181"/>
        <end position="208"/>
    </location>
</feature>
<dbReference type="SMART" id="SM00387">
    <property type="entry name" value="HATPase_c"/>
    <property type="match status" value="1"/>
</dbReference>
<evidence type="ECO:0000256" key="7">
    <source>
        <dbReference type="SAM" id="Phobius"/>
    </source>
</evidence>
<dbReference type="InterPro" id="IPR003594">
    <property type="entry name" value="HATPase_dom"/>
</dbReference>
<evidence type="ECO:0000256" key="2">
    <source>
        <dbReference type="ARBA" id="ARBA00012438"/>
    </source>
</evidence>
<dbReference type="PRINTS" id="PR00344">
    <property type="entry name" value="BCTRLSENSOR"/>
</dbReference>
<dbReference type="GO" id="GO:0000155">
    <property type="term" value="F:phosphorelay sensor kinase activity"/>
    <property type="evidence" value="ECO:0007669"/>
    <property type="project" value="InterPro"/>
</dbReference>
<dbReference type="CDD" id="cd19410">
    <property type="entry name" value="HK9-like_sensor"/>
    <property type="match status" value="1"/>
</dbReference>
<keyword evidence="7" id="KW-1133">Transmembrane helix</keyword>
<dbReference type="Gene3D" id="1.10.287.130">
    <property type="match status" value="1"/>
</dbReference>
<dbReference type="SUPFAM" id="SSF55874">
    <property type="entry name" value="ATPase domain of HSP90 chaperone/DNA topoisomerase II/histidine kinase"/>
    <property type="match status" value="1"/>
</dbReference>
<name>A0A2W5FU18_9BACT</name>
<dbReference type="AlphaFoldDB" id="A0A2W5FU18"/>
<evidence type="ECO:0000256" key="1">
    <source>
        <dbReference type="ARBA" id="ARBA00000085"/>
    </source>
</evidence>
<dbReference type="PANTHER" id="PTHR42878">
    <property type="entry name" value="TWO-COMPONENT HISTIDINE KINASE"/>
    <property type="match status" value="1"/>
</dbReference>
<dbReference type="EMBL" id="QFOT01000004">
    <property type="protein sequence ID" value="PZP57270.1"/>
    <property type="molecule type" value="Genomic_DNA"/>
</dbReference>
<evidence type="ECO:0000256" key="5">
    <source>
        <dbReference type="ARBA" id="ARBA00022777"/>
    </source>
</evidence>
<dbReference type="InterPro" id="IPR050351">
    <property type="entry name" value="BphY/WalK/GraS-like"/>
</dbReference>
<organism evidence="9 10">
    <name type="scientific">Micavibrio aeruginosavorus</name>
    <dbReference type="NCBI Taxonomy" id="349221"/>
    <lineage>
        <taxon>Bacteria</taxon>
        <taxon>Pseudomonadati</taxon>
        <taxon>Bdellovibrionota</taxon>
        <taxon>Bdellovibrionia</taxon>
        <taxon>Bdellovibrionales</taxon>
        <taxon>Pseudobdellovibrionaceae</taxon>
        <taxon>Micavibrio</taxon>
    </lineage>
</organism>
<dbReference type="InterPro" id="IPR007891">
    <property type="entry name" value="CHASE3"/>
</dbReference>
<keyword evidence="4" id="KW-0808">Transferase</keyword>
<dbReference type="Pfam" id="PF05227">
    <property type="entry name" value="CHASE3"/>
    <property type="match status" value="1"/>
</dbReference>
<dbReference type="Pfam" id="PF02518">
    <property type="entry name" value="HATPase_c"/>
    <property type="match status" value="1"/>
</dbReference>
<dbReference type="SUPFAM" id="SSF47384">
    <property type="entry name" value="Homodimeric domain of signal transducing histidine kinase"/>
    <property type="match status" value="1"/>
</dbReference>
<evidence type="ECO:0000256" key="3">
    <source>
        <dbReference type="ARBA" id="ARBA00022553"/>
    </source>
</evidence>
<dbReference type="Proteomes" id="UP000249739">
    <property type="component" value="Unassembled WGS sequence"/>
</dbReference>
<evidence type="ECO:0000256" key="6">
    <source>
        <dbReference type="SAM" id="Coils"/>
    </source>
</evidence>
<feature type="transmembrane region" description="Helical" evidence="7">
    <location>
        <begin position="6"/>
        <end position="30"/>
    </location>
</feature>
<keyword evidence="5" id="KW-0418">Kinase</keyword>
<keyword evidence="7" id="KW-0472">Membrane</keyword>
<evidence type="ECO:0000256" key="4">
    <source>
        <dbReference type="ARBA" id="ARBA00022679"/>
    </source>
</evidence>
<dbReference type="Gene3D" id="3.30.565.10">
    <property type="entry name" value="Histidine kinase-like ATPase, C-terminal domain"/>
    <property type="match status" value="1"/>
</dbReference>
<keyword evidence="3" id="KW-0597">Phosphoprotein</keyword>
<dbReference type="GO" id="GO:0007234">
    <property type="term" value="P:osmosensory signaling via phosphorelay pathway"/>
    <property type="evidence" value="ECO:0007669"/>
    <property type="project" value="TreeGrafter"/>
</dbReference>
<evidence type="ECO:0000313" key="9">
    <source>
        <dbReference type="EMBL" id="PZP57270.1"/>
    </source>
</evidence>
<dbReference type="InterPro" id="IPR004358">
    <property type="entry name" value="Sig_transdc_His_kin-like_C"/>
</dbReference>